<evidence type="ECO:0000259" key="3">
    <source>
        <dbReference type="PROSITE" id="PS51462"/>
    </source>
</evidence>
<feature type="domain" description="Nudix hydrolase" evidence="3">
    <location>
        <begin position="25"/>
        <end position="151"/>
    </location>
</feature>
<gene>
    <name evidence="4" type="ORF">A3A03_00235</name>
</gene>
<keyword evidence="2" id="KW-0378">Hydrolase</keyword>
<dbReference type="SUPFAM" id="SSF55811">
    <property type="entry name" value="Nudix"/>
    <property type="match status" value="1"/>
</dbReference>
<sequence>MKPLLVLKDKDIFPNAIPKEDIIYKFRLAVKIIVVDPGGKVALVGTKYRLLPGGGVEEGEKIIEAVKRECREEVGCNIEIDKEIAFTEEYRAQIARHQQTHFFLTHLVGNKGVPETTQENEQGIEVDWYKLDDAIVLLEKEVVEIPHESYNACFNARTHFAVLKELKNLGITYNLEARLTGTPNLGHIFN</sequence>
<comment type="caution">
    <text evidence="4">The sequence shown here is derived from an EMBL/GenBank/DDBJ whole genome shotgun (WGS) entry which is preliminary data.</text>
</comment>
<name>A0A1F6XK04_9BACT</name>
<dbReference type="PROSITE" id="PS51462">
    <property type="entry name" value="NUDIX"/>
    <property type="match status" value="1"/>
</dbReference>
<dbReference type="Proteomes" id="UP000176629">
    <property type="component" value="Unassembled WGS sequence"/>
</dbReference>
<dbReference type="InterPro" id="IPR015797">
    <property type="entry name" value="NUDIX_hydrolase-like_dom_sf"/>
</dbReference>
<evidence type="ECO:0000313" key="5">
    <source>
        <dbReference type="Proteomes" id="UP000176629"/>
    </source>
</evidence>
<evidence type="ECO:0000313" key="4">
    <source>
        <dbReference type="EMBL" id="OGI94489.1"/>
    </source>
</evidence>
<protein>
    <recommendedName>
        <fullName evidence="3">Nudix hydrolase domain-containing protein</fullName>
    </recommendedName>
</protein>
<evidence type="ECO:0000256" key="2">
    <source>
        <dbReference type="ARBA" id="ARBA00022801"/>
    </source>
</evidence>
<comment type="cofactor">
    <cofactor evidence="1">
        <name>Mg(2+)</name>
        <dbReference type="ChEBI" id="CHEBI:18420"/>
    </cofactor>
</comment>
<dbReference type="GO" id="GO:0016787">
    <property type="term" value="F:hydrolase activity"/>
    <property type="evidence" value="ECO:0007669"/>
    <property type="project" value="UniProtKB-KW"/>
</dbReference>
<dbReference type="EMBL" id="MFUX01000022">
    <property type="protein sequence ID" value="OGI94489.1"/>
    <property type="molecule type" value="Genomic_DNA"/>
</dbReference>
<proteinExistence type="predicted"/>
<dbReference type="Gene3D" id="3.90.79.10">
    <property type="entry name" value="Nucleoside Triphosphate Pyrophosphohydrolase"/>
    <property type="match status" value="1"/>
</dbReference>
<dbReference type="PANTHER" id="PTHR43046">
    <property type="entry name" value="GDP-MANNOSE MANNOSYL HYDROLASE"/>
    <property type="match status" value="1"/>
</dbReference>
<evidence type="ECO:0000256" key="1">
    <source>
        <dbReference type="ARBA" id="ARBA00001946"/>
    </source>
</evidence>
<dbReference type="InterPro" id="IPR000086">
    <property type="entry name" value="NUDIX_hydrolase_dom"/>
</dbReference>
<dbReference type="AlphaFoldDB" id="A0A1F6XK04"/>
<dbReference type="PANTHER" id="PTHR43046:SF14">
    <property type="entry name" value="MUTT_NUDIX FAMILY PROTEIN"/>
    <property type="match status" value="1"/>
</dbReference>
<dbReference type="Pfam" id="PF00293">
    <property type="entry name" value="NUDIX"/>
    <property type="match status" value="1"/>
</dbReference>
<organism evidence="4 5">
    <name type="scientific">Candidatus Nomurabacteria bacterium RIFCSPLOWO2_01_FULL_40_18</name>
    <dbReference type="NCBI Taxonomy" id="1801773"/>
    <lineage>
        <taxon>Bacteria</taxon>
        <taxon>Candidatus Nomuraibacteriota</taxon>
    </lineage>
</organism>
<dbReference type="STRING" id="1801773.A3A03_00235"/>
<accession>A0A1F6XK04</accession>
<reference evidence="4 5" key="1">
    <citation type="journal article" date="2016" name="Nat. Commun.">
        <title>Thousands of microbial genomes shed light on interconnected biogeochemical processes in an aquifer system.</title>
        <authorList>
            <person name="Anantharaman K."/>
            <person name="Brown C.T."/>
            <person name="Hug L.A."/>
            <person name="Sharon I."/>
            <person name="Castelle C.J."/>
            <person name="Probst A.J."/>
            <person name="Thomas B.C."/>
            <person name="Singh A."/>
            <person name="Wilkins M.J."/>
            <person name="Karaoz U."/>
            <person name="Brodie E.L."/>
            <person name="Williams K.H."/>
            <person name="Hubbard S.S."/>
            <person name="Banfield J.F."/>
        </authorList>
    </citation>
    <scope>NUCLEOTIDE SEQUENCE [LARGE SCALE GENOMIC DNA]</scope>
</reference>